<dbReference type="RefSeq" id="WP_252661936.1">
    <property type="nucleotide sequence ID" value="NZ_CP098611.1"/>
</dbReference>
<feature type="domain" description="VWFA" evidence="1">
    <location>
        <begin position="10"/>
        <end position="203"/>
    </location>
</feature>
<dbReference type="PROSITE" id="PS50234">
    <property type="entry name" value="VWFA"/>
    <property type="match status" value="1"/>
</dbReference>
<evidence type="ECO:0000313" key="3">
    <source>
        <dbReference type="Proteomes" id="UP001056708"/>
    </source>
</evidence>
<proteinExistence type="predicted"/>
<organism evidence="2 3">
    <name type="scientific">Phormidium yuhuli AB48</name>
    <dbReference type="NCBI Taxonomy" id="2940671"/>
    <lineage>
        <taxon>Bacteria</taxon>
        <taxon>Bacillati</taxon>
        <taxon>Cyanobacteriota</taxon>
        <taxon>Cyanophyceae</taxon>
        <taxon>Oscillatoriophycideae</taxon>
        <taxon>Oscillatoriales</taxon>
        <taxon>Oscillatoriaceae</taxon>
        <taxon>Phormidium</taxon>
        <taxon>Phormidium yuhuli</taxon>
    </lineage>
</organism>
<dbReference type="InterPro" id="IPR002035">
    <property type="entry name" value="VWF_A"/>
</dbReference>
<protein>
    <submittedName>
        <fullName evidence="2">VWA domain-containing protein</fullName>
    </submittedName>
</protein>
<dbReference type="Gene3D" id="3.40.50.410">
    <property type="entry name" value="von Willebrand factor, type A domain"/>
    <property type="match status" value="1"/>
</dbReference>
<dbReference type="Pfam" id="PF00092">
    <property type="entry name" value="VWA"/>
    <property type="match status" value="1"/>
</dbReference>
<dbReference type="InterPro" id="IPR036465">
    <property type="entry name" value="vWFA_dom_sf"/>
</dbReference>
<dbReference type="EMBL" id="CP098611">
    <property type="protein sequence ID" value="USR90143.1"/>
    <property type="molecule type" value="Genomic_DNA"/>
</dbReference>
<evidence type="ECO:0000313" key="2">
    <source>
        <dbReference type="EMBL" id="USR90143.1"/>
    </source>
</evidence>
<dbReference type="Proteomes" id="UP001056708">
    <property type="component" value="Chromosome"/>
</dbReference>
<sequence>MPSAKMFNRDVYILIDQSATMEKVDPGTSASRWELLAANVQGDVNNLMRDRNGHKVCDDITLYLFSRDRQGRKFEIDANADLKANVFDENFPDANTFIAKTLEACIQDWKQKPKTEANKNGAFILIYTDGMLDDRPNFEKKIRNLSEEVENEEYIKIIMIGVGDDVKSNVKPFLDLDFNLSQNKNNIFVFDLADEMEDIIDLLNRQLPQDPAKAVPDWVKRDHPDWYQQYLEFQRNKS</sequence>
<gene>
    <name evidence="2" type="ORF">NEA10_14990</name>
</gene>
<evidence type="ECO:0000259" key="1">
    <source>
        <dbReference type="PROSITE" id="PS50234"/>
    </source>
</evidence>
<accession>A0ABY5AMI5</accession>
<dbReference type="SUPFAM" id="SSF53300">
    <property type="entry name" value="vWA-like"/>
    <property type="match status" value="1"/>
</dbReference>
<keyword evidence="3" id="KW-1185">Reference proteome</keyword>
<name>A0ABY5AMI5_9CYAN</name>
<reference evidence="2" key="1">
    <citation type="submission" date="2022-06" db="EMBL/GenBank/DDBJ databases">
        <title>Genome sequence of Phormidium yuhuli AB48 isolated from an industrial photobioreactor environment.</title>
        <authorList>
            <person name="Qiu Y."/>
            <person name="Noonan A.J.C."/>
            <person name="Dofher K."/>
            <person name="Koch M."/>
            <person name="Kieft B."/>
            <person name="Lin X."/>
            <person name="Ziels R.M."/>
            <person name="Hallam S.J."/>
        </authorList>
    </citation>
    <scope>NUCLEOTIDE SEQUENCE</scope>
    <source>
        <strain evidence="2">AB48</strain>
    </source>
</reference>